<feature type="transmembrane region" description="Helical" evidence="2">
    <location>
        <begin position="28"/>
        <end position="49"/>
    </location>
</feature>
<dbReference type="EMBL" id="VCLA01000167">
    <property type="protein sequence ID" value="MQT03235.1"/>
    <property type="molecule type" value="Genomic_DNA"/>
</dbReference>
<dbReference type="Proteomes" id="UP000419138">
    <property type="component" value="Unassembled WGS sequence"/>
</dbReference>
<evidence type="ECO:0000313" key="4">
    <source>
        <dbReference type="Proteomes" id="UP000419138"/>
    </source>
</evidence>
<dbReference type="AlphaFoldDB" id="A0A646KLZ4"/>
<evidence type="ECO:0000313" key="3">
    <source>
        <dbReference type="EMBL" id="MQT03235.1"/>
    </source>
</evidence>
<evidence type="ECO:0000256" key="2">
    <source>
        <dbReference type="SAM" id="Phobius"/>
    </source>
</evidence>
<name>A0A646KLZ4_STRJU</name>
<keyword evidence="2" id="KW-1133">Transmembrane helix</keyword>
<proteinExistence type="predicted"/>
<comment type="caution">
    <text evidence="3">The sequence shown here is derived from an EMBL/GenBank/DDBJ whole genome shotgun (WGS) entry which is preliminary data.</text>
</comment>
<keyword evidence="2" id="KW-0812">Transmembrane</keyword>
<feature type="transmembrane region" description="Helical" evidence="2">
    <location>
        <begin position="64"/>
        <end position="84"/>
    </location>
</feature>
<keyword evidence="4" id="KW-1185">Reference proteome</keyword>
<feature type="transmembrane region" description="Helical" evidence="2">
    <location>
        <begin position="146"/>
        <end position="165"/>
    </location>
</feature>
<evidence type="ECO:0000256" key="1">
    <source>
        <dbReference type="SAM" id="MobiDB-lite"/>
    </source>
</evidence>
<keyword evidence="2" id="KW-0472">Membrane</keyword>
<accession>A0A646KLZ4</accession>
<dbReference type="OrthoDB" id="4119894at2"/>
<sequence>MSGVRTESRPPAVEPPAPRRAHPARGELLRGSAPWAGAAALTGLAFLLVTEADSWQGSWGETQAMLQLAAIVIIGPLAGAAGCWQGQREHRRRTHDLLAGAVRGPLARLLTAALPTALWATAGYLTATAAALLATWPYTSAGTPRLTVPLTDVVFIVSMTLIGHVTGALVRWRLLAPAFAAGAYVVLWLLPNTARETPAARHLVPVAPEHLLAESVPVWWQPLATTGWTGGLAAAAVLAYTARRRWTALLPLAVALTAGALLMQNGERMYRPDPLTQRQICDESVRPAICVRADYPGLLPQIKNALTDINARLEGVENLPARFTDLDWGPKSADAHLPSLTPYGQSVVRGRLADPERYAWEAAMALLPSMDGGCDARLEDNRVSRIDTAVEEWLAPDPWEFDELSHARAVGDTERVASIKAEQKALDAVSGRLRAMDQGERRQWLSDYFATVGTCDMDEVPAL</sequence>
<dbReference type="RefSeq" id="WP_153524798.1">
    <property type="nucleotide sequence ID" value="NZ_JBEPDZ010000003.1"/>
</dbReference>
<feature type="transmembrane region" description="Helical" evidence="2">
    <location>
        <begin position="246"/>
        <end position="263"/>
    </location>
</feature>
<gene>
    <name evidence="3" type="ORF">FF041_24490</name>
</gene>
<protein>
    <submittedName>
        <fullName evidence="3">Uncharacterized protein</fullName>
    </submittedName>
</protein>
<feature type="transmembrane region" description="Helical" evidence="2">
    <location>
        <begin position="218"/>
        <end position="239"/>
    </location>
</feature>
<organism evidence="3 4">
    <name type="scientific">Streptomyces jumonjinensis</name>
    <dbReference type="NCBI Taxonomy" id="1945"/>
    <lineage>
        <taxon>Bacteria</taxon>
        <taxon>Bacillati</taxon>
        <taxon>Actinomycetota</taxon>
        <taxon>Actinomycetes</taxon>
        <taxon>Kitasatosporales</taxon>
        <taxon>Streptomycetaceae</taxon>
        <taxon>Streptomyces</taxon>
    </lineage>
</organism>
<feature type="region of interest" description="Disordered" evidence="1">
    <location>
        <begin position="1"/>
        <end position="23"/>
    </location>
</feature>
<reference evidence="3 4" key="1">
    <citation type="submission" date="2019-05" db="EMBL/GenBank/DDBJ databases">
        <title>Comparative genomics and metabolomics analyses of clavulanic acid producing Streptomyces species provides insight into specialized metabolism and evolution of beta-lactam biosynthetic gene clusters.</title>
        <authorList>
            <person name="Moore M.A."/>
            <person name="Cruz-Morales P."/>
            <person name="Barona Gomez F."/>
            <person name="Kapil T."/>
        </authorList>
    </citation>
    <scope>NUCLEOTIDE SEQUENCE [LARGE SCALE GENOMIC DNA]</scope>
    <source>
        <strain evidence="3 4">NRRL 5741</strain>
    </source>
</reference>
<feature type="transmembrane region" description="Helical" evidence="2">
    <location>
        <begin position="105"/>
        <end position="134"/>
    </location>
</feature>
<feature type="transmembrane region" description="Helical" evidence="2">
    <location>
        <begin position="172"/>
        <end position="190"/>
    </location>
</feature>